<gene>
    <name evidence="1" type="ORF">ACFQ5D_23565</name>
</gene>
<feature type="non-terminal residue" evidence="1">
    <location>
        <position position="1"/>
    </location>
</feature>
<reference evidence="2" key="1">
    <citation type="journal article" date="2019" name="Int. J. Syst. Evol. Microbiol.">
        <title>The Global Catalogue of Microorganisms (GCM) 10K type strain sequencing project: providing services to taxonomists for standard genome sequencing and annotation.</title>
        <authorList>
            <consortium name="The Broad Institute Genomics Platform"/>
            <consortium name="The Broad Institute Genome Sequencing Center for Infectious Disease"/>
            <person name="Wu L."/>
            <person name="Ma J."/>
        </authorList>
    </citation>
    <scope>NUCLEOTIDE SEQUENCE [LARGE SCALE GENOMIC DNA]</scope>
    <source>
        <strain evidence="2">CCM 9147</strain>
    </source>
</reference>
<organism evidence="1 2">
    <name type="scientific">Paenibacillus farraposensis</name>
    <dbReference type="NCBI Taxonomy" id="2807095"/>
    <lineage>
        <taxon>Bacteria</taxon>
        <taxon>Bacillati</taxon>
        <taxon>Bacillota</taxon>
        <taxon>Bacilli</taxon>
        <taxon>Bacillales</taxon>
        <taxon>Paenibacillaceae</taxon>
        <taxon>Paenibacillus</taxon>
    </lineage>
</organism>
<evidence type="ECO:0000313" key="1">
    <source>
        <dbReference type="EMBL" id="MFD1464232.1"/>
    </source>
</evidence>
<name>A0ABW4DJP3_9BACL</name>
<comment type="caution">
    <text evidence="1">The sequence shown here is derived from an EMBL/GenBank/DDBJ whole genome shotgun (WGS) entry which is preliminary data.</text>
</comment>
<dbReference type="Proteomes" id="UP001597340">
    <property type="component" value="Unassembled WGS sequence"/>
</dbReference>
<evidence type="ECO:0000313" key="2">
    <source>
        <dbReference type="Proteomes" id="UP001597340"/>
    </source>
</evidence>
<accession>A0ABW4DJP3</accession>
<sequence>VKPERVTAIINDLNVTIKNKSKDFFHELFTNLRKNEPSKLLVKESNINYWKDILESKHEIIIEGIIEEISATPFNFFNFYKHFPQVLELAISVDSKFIVERLSDWLGEPFYFLDNNQKMFWELLVETLDRYNGIYIDKILYRTIALIASFEPDDRKLRILNQNNIFKKYIFEQSSWFFKTDSNSQFDNYHKLVSDESHYIECCFNYLDWDIKCIETLNSALDSLEYSMAYRSNPASSHNGKFYQRKCKRIICNNKEKILSIPNIDLSNYNRISKIINECDCSNNE</sequence>
<keyword evidence="2" id="KW-1185">Reference proteome</keyword>
<protein>
    <submittedName>
        <fullName evidence="1">Uncharacterized protein</fullName>
    </submittedName>
</protein>
<dbReference type="RefSeq" id="WP_377571029.1">
    <property type="nucleotide sequence ID" value="NZ_JBHTNZ010000095.1"/>
</dbReference>
<proteinExistence type="predicted"/>
<dbReference type="EMBL" id="JBHTNZ010000095">
    <property type="protein sequence ID" value="MFD1464232.1"/>
    <property type="molecule type" value="Genomic_DNA"/>
</dbReference>